<accession>X0XYX0</accession>
<dbReference type="AlphaFoldDB" id="X0XYX0"/>
<reference evidence="1" key="1">
    <citation type="journal article" date="2014" name="Front. Microbiol.">
        <title>High frequency of phylogenetically diverse reductive dehalogenase-homologous genes in deep subseafloor sedimentary metagenomes.</title>
        <authorList>
            <person name="Kawai M."/>
            <person name="Futagami T."/>
            <person name="Toyoda A."/>
            <person name="Takaki Y."/>
            <person name="Nishi S."/>
            <person name="Hori S."/>
            <person name="Arai W."/>
            <person name="Tsubouchi T."/>
            <person name="Morono Y."/>
            <person name="Uchiyama I."/>
            <person name="Ito T."/>
            <person name="Fujiyama A."/>
            <person name="Inagaki F."/>
            <person name="Takami H."/>
        </authorList>
    </citation>
    <scope>NUCLEOTIDE SEQUENCE</scope>
    <source>
        <strain evidence="1">Expedition CK06-06</strain>
    </source>
</reference>
<dbReference type="EMBL" id="BARS01053094">
    <property type="protein sequence ID" value="GAG48639.1"/>
    <property type="molecule type" value="Genomic_DNA"/>
</dbReference>
<feature type="non-terminal residue" evidence="1">
    <location>
        <position position="52"/>
    </location>
</feature>
<gene>
    <name evidence="1" type="ORF">S01H1_78844</name>
</gene>
<proteinExistence type="predicted"/>
<organism evidence="1">
    <name type="scientific">marine sediment metagenome</name>
    <dbReference type="NCBI Taxonomy" id="412755"/>
    <lineage>
        <taxon>unclassified sequences</taxon>
        <taxon>metagenomes</taxon>
        <taxon>ecological metagenomes</taxon>
    </lineage>
</organism>
<evidence type="ECO:0000313" key="1">
    <source>
        <dbReference type="EMBL" id="GAG48639.1"/>
    </source>
</evidence>
<comment type="caution">
    <text evidence="1">The sequence shown here is derived from an EMBL/GenBank/DDBJ whole genome shotgun (WGS) entry which is preliminary data.</text>
</comment>
<protein>
    <submittedName>
        <fullName evidence="1">Uncharacterized protein</fullName>
    </submittedName>
</protein>
<sequence>MSIAEQELQKLLAQQQAVQSSPLIEQISDAGNIARAGDVQKSQGLLSGIGAR</sequence>
<name>X0XYX0_9ZZZZ</name>